<evidence type="ECO:0000313" key="2">
    <source>
        <dbReference type="EMBL" id="CAI8598946.1"/>
    </source>
</evidence>
<gene>
    <name evidence="2" type="ORF">VFH_II152520</name>
</gene>
<evidence type="ECO:0000313" key="3">
    <source>
        <dbReference type="Proteomes" id="UP001157006"/>
    </source>
</evidence>
<accession>A0AAV0ZKJ1</accession>
<evidence type="ECO:0000256" key="1">
    <source>
        <dbReference type="SAM" id="MobiDB-lite"/>
    </source>
</evidence>
<protein>
    <submittedName>
        <fullName evidence="2">Uncharacterized protein</fullName>
    </submittedName>
</protein>
<dbReference type="Proteomes" id="UP001157006">
    <property type="component" value="Chromosome 2"/>
</dbReference>
<reference evidence="2 3" key="1">
    <citation type="submission" date="2023-01" db="EMBL/GenBank/DDBJ databases">
        <authorList>
            <person name="Kreplak J."/>
        </authorList>
    </citation>
    <scope>NUCLEOTIDE SEQUENCE [LARGE SCALE GENOMIC DNA]</scope>
</reference>
<proteinExistence type="predicted"/>
<keyword evidence="3" id="KW-1185">Reference proteome</keyword>
<name>A0AAV0ZKJ1_VICFA</name>
<organism evidence="2 3">
    <name type="scientific">Vicia faba</name>
    <name type="common">Broad bean</name>
    <name type="synonym">Faba vulgaris</name>
    <dbReference type="NCBI Taxonomy" id="3906"/>
    <lineage>
        <taxon>Eukaryota</taxon>
        <taxon>Viridiplantae</taxon>
        <taxon>Streptophyta</taxon>
        <taxon>Embryophyta</taxon>
        <taxon>Tracheophyta</taxon>
        <taxon>Spermatophyta</taxon>
        <taxon>Magnoliopsida</taxon>
        <taxon>eudicotyledons</taxon>
        <taxon>Gunneridae</taxon>
        <taxon>Pentapetalae</taxon>
        <taxon>rosids</taxon>
        <taxon>fabids</taxon>
        <taxon>Fabales</taxon>
        <taxon>Fabaceae</taxon>
        <taxon>Papilionoideae</taxon>
        <taxon>50 kb inversion clade</taxon>
        <taxon>NPAAA clade</taxon>
        <taxon>Hologalegina</taxon>
        <taxon>IRL clade</taxon>
        <taxon>Fabeae</taxon>
        <taxon>Vicia</taxon>
    </lineage>
</organism>
<sequence length="130" mass="14163">MKKTKSKKLAAKEDSSELSLKNVICSKKKLDGEVSELKNNLVVTSGTYFGHAKEQVSFFFPSLDLGMLDIFKIIHDGQLMDEEEASAAEHLGSPPATCAQDGPSNAIKGGRLTTPHLEEIPVKEATLKNY</sequence>
<feature type="region of interest" description="Disordered" evidence="1">
    <location>
        <begin position="84"/>
        <end position="111"/>
    </location>
</feature>
<dbReference type="EMBL" id="OX451737">
    <property type="protein sequence ID" value="CAI8598946.1"/>
    <property type="molecule type" value="Genomic_DNA"/>
</dbReference>
<dbReference type="AlphaFoldDB" id="A0AAV0ZKJ1"/>